<evidence type="ECO:0000313" key="3">
    <source>
        <dbReference type="Proteomes" id="UP000678545"/>
    </source>
</evidence>
<feature type="domain" description="PKD" evidence="1">
    <location>
        <begin position="586"/>
        <end position="643"/>
    </location>
</feature>
<proteinExistence type="predicted"/>
<protein>
    <submittedName>
        <fullName evidence="2">PKD domain-containing protein</fullName>
    </submittedName>
</protein>
<dbReference type="EMBL" id="JAGSPJ010000004">
    <property type="protein sequence ID" value="MBR7800360.1"/>
    <property type="molecule type" value="Genomic_DNA"/>
</dbReference>
<accession>A0A941E0Z4</accession>
<dbReference type="Pfam" id="PF18911">
    <property type="entry name" value="PKD_4"/>
    <property type="match status" value="1"/>
</dbReference>
<evidence type="ECO:0000313" key="2">
    <source>
        <dbReference type="EMBL" id="MBR7800360.1"/>
    </source>
</evidence>
<dbReference type="InterPro" id="IPR000601">
    <property type="entry name" value="PKD_dom"/>
</dbReference>
<name>A0A941E0Z4_9BURK</name>
<dbReference type="InterPro" id="IPR035986">
    <property type="entry name" value="PKD_dom_sf"/>
</dbReference>
<dbReference type="SUPFAM" id="SSF55486">
    <property type="entry name" value="Metalloproteases ('zincins'), catalytic domain"/>
    <property type="match status" value="1"/>
</dbReference>
<evidence type="ECO:0000259" key="1">
    <source>
        <dbReference type="PROSITE" id="PS50093"/>
    </source>
</evidence>
<organism evidence="2 3">
    <name type="scientific">Undibacterium fentianense</name>
    <dbReference type="NCBI Taxonomy" id="2828728"/>
    <lineage>
        <taxon>Bacteria</taxon>
        <taxon>Pseudomonadati</taxon>
        <taxon>Pseudomonadota</taxon>
        <taxon>Betaproteobacteria</taxon>
        <taxon>Burkholderiales</taxon>
        <taxon>Oxalobacteraceae</taxon>
        <taxon>Undibacterium</taxon>
    </lineage>
</organism>
<sequence>MKQQIQTGRATLSLLAILLLVGAGCYALLDFDESTSSSIQITQQQSAKILNADERGILVQTGQEQANLAHAKRISADITEISTSGQRSQINVSTSAQRAVLLGQIGTQTDLLPSNAQGQIDNAPFNRIFLPEISSGQRAITLLGDQLAVVAQWYGMSVDTMRELMLRDSTIHLDRKGRLLHIDKGAGEIQTSSPVVNGRDPNAFDRNGLAGNNFNNALYPLGETFTLHSKPESTRIMYLNFKGLGDKPAFDLDGIVGTFNDNELTNIQTIWARVKEDFAPFDVDVTTEAPTVLTGKIGTSILITNLQSDAGGYAYLNSFGSINLNNPPAFCFQNNLANYHKYIAECISHELGHTLGLYHQGSTGVEYYAGQGSGETGWAPIMGVGYYQNLTQWSKGEYANPSNQEDAYATMLVRGLSPRTDDVGNTIATASAMVSTNANGFNNLSASGVIEKPGDVDVYSFVGSPGEVSFTLVGSIYSGNLDASIQLSDASGRVIATSNDLNTLGTTLNANLTANGTYYLSVTGVGKGDPKTTGYTNYGSLGQYAITGKSIASSQMPPVIKVTNGTLTGKRKLTVNFDASKSVPMSGAKIMKYEWTFGDGTALGKTAKISHTYSKIGNYTTTLKITDSNNLTATQIFKIAVTK</sequence>
<dbReference type="AlphaFoldDB" id="A0A941E0Z4"/>
<dbReference type="SUPFAM" id="SSF49299">
    <property type="entry name" value="PKD domain"/>
    <property type="match status" value="1"/>
</dbReference>
<dbReference type="InterPro" id="IPR013783">
    <property type="entry name" value="Ig-like_fold"/>
</dbReference>
<reference evidence="2" key="1">
    <citation type="submission" date="2021-04" db="EMBL/GenBank/DDBJ databases">
        <title>novel species isolated from subtropical streams in China.</title>
        <authorList>
            <person name="Lu H."/>
        </authorList>
    </citation>
    <scope>NUCLEOTIDE SEQUENCE</scope>
    <source>
        <strain evidence="2">FT137W</strain>
    </source>
</reference>
<dbReference type="RefSeq" id="WP_212675503.1">
    <property type="nucleotide sequence ID" value="NZ_JAGSPJ010000004.1"/>
</dbReference>
<dbReference type="PROSITE" id="PS50093">
    <property type="entry name" value="PKD"/>
    <property type="match status" value="1"/>
</dbReference>
<dbReference type="Gene3D" id="2.60.120.380">
    <property type="match status" value="1"/>
</dbReference>
<dbReference type="Gene3D" id="2.60.40.10">
    <property type="entry name" value="Immunoglobulins"/>
    <property type="match status" value="1"/>
</dbReference>
<keyword evidence="3" id="KW-1185">Reference proteome</keyword>
<dbReference type="CDD" id="cd00146">
    <property type="entry name" value="PKD"/>
    <property type="match status" value="1"/>
</dbReference>
<dbReference type="Proteomes" id="UP000678545">
    <property type="component" value="Unassembled WGS sequence"/>
</dbReference>
<dbReference type="SMART" id="SM00089">
    <property type="entry name" value="PKD"/>
    <property type="match status" value="1"/>
</dbReference>
<gene>
    <name evidence="2" type="ORF">KDM90_10185</name>
</gene>
<comment type="caution">
    <text evidence="2">The sequence shown here is derived from an EMBL/GenBank/DDBJ whole genome shotgun (WGS) entry which is preliminary data.</text>
</comment>
<dbReference type="PROSITE" id="PS51257">
    <property type="entry name" value="PROKAR_LIPOPROTEIN"/>
    <property type="match status" value="1"/>
</dbReference>
<dbReference type="InterPro" id="IPR022409">
    <property type="entry name" value="PKD/Chitinase_dom"/>
</dbReference>